<protein>
    <submittedName>
        <fullName evidence="1">Uncharacterized protein</fullName>
    </submittedName>
</protein>
<evidence type="ECO:0000313" key="1">
    <source>
        <dbReference type="EnsemblPlants" id="TuG1812G0700003247.01.T01.cds418030"/>
    </source>
</evidence>
<sequence length="78" mass="8898">MSYSLCSYQVHFKFQILLTCLNLNSIQTLSHYNLSCGAPIHLIPFANERLCHMLCVQQHACCFPITLTLIRIISNISL</sequence>
<reference evidence="1" key="2">
    <citation type="submission" date="2018-03" db="EMBL/GenBank/DDBJ databases">
        <title>The Triticum urartu genome reveals the dynamic nature of wheat genome evolution.</title>
        <authorList>
            <person name="Ling H."/>
            <person name="Ma B."/>
            <person name="Shi X."/>
            <person name="Liu H."/>
            <person name="Dong L."/>
            <person name="Sun H."/>
            <person name="Cao Y."/>
            <person name="Gao Q."/>
            <person name="Zheng S."/>
            <person name="Li Y."/>
            <person name="Yu Y."/>
            <person name="Du H."/>
            <person name="Qi M."/>
            <person name="Li Y."/>
            <person name="Yu H."/>
            <person name="Cui Y."/>
            <person name="Wang N."/>
            <person name="Chen C."/>
            <person name="Wu H."/>
            <person name="Zhao Y."/>
            <person name="Zhang J."/>
            <person name="Li Y."/>
            <person name="Zhou W."/>
            <person name="Zhang B."/>
            <person name="Hu W."/>
            <person name="Eijk M."/>
            <person name="Tang J."/>
            <person name="Witsenboer H."/>
            <person name="Zhao S."/>
            <person name="Li Z."/>
            <person name="Zhang A."/>
            <person name="Wang D."/>
            <person name="Liang C."/>
        </authorList>
    </citation>
    <scope>NUCLEOTIDE SEQUENCE [LARGE SCALE GENOMIC DNA]</scope>
    <source>
        <strain evidence="1">cv. G1812</strain>
    </source>
</reference>
<organism evidence="1 2">
    <name type="scientific">Triticum urartu</name>
    <name type="common">Red wild einkorn</name>
    <name type="synonym">Crithodium urartu</name>
    <dbReference type="NCBI Taxonomy" id="4572"/>
    <lineage>
        <taxon>Eukaryota</taxon>
        <taxon>Viridiplantae</taxon>
        <taxon>Streptophyta</taxon>
        <taxon>Embryophyta</taxon>
        <taxon>Tracheophyta</taxon>
        <taxon>Spermatophyta</taxon>
        <taxon>Magnoliopsida</taxon>
        <taxon>Liliopsida</taxon>
        <taxon>Poales</taxon>
        <taxon>Poaceae</taxon>
        <taxon>BOP clade</taxon>
        <taxon>Pooideae</taxon>
        <taxon>Triticodae</taxon>
        <taxon>Triticeae</taxon>
        <taxon>Triticinae</taxon>
        <taxon>Triticum</taxon>
    </lineage>
</organism>
<accession>A0A8R7V5B1</accession>
<reference evidence="1" key="3">
    <citation type="submission" date="2022-06" db="UniProtKB">
        <authorList>
            <consortium name="EnsemblPlants"/>
        </authorList>
    </citation>
    <scope>IDENTIFICATION</scope>
</reference>
<dbReference type="Gramene" id="TuG1812G0700003247.01.T01">
    <property type="protein sequence ID" value="TuG1812G0700003247.01.T01.cds418030"/>
    <property type="gene ID" value="TuG1812G0700003247.01"/>
</dbReference>
<dbReference type="AlphaFoldDB" id="A0A8R7V5B1"/>
<proteinExistence type="predicted"/>
<evidence type="ECO:0000313" key="2">
    <source>
        <dbReference type="Proteomes" id="UP000015106"/>
    </source>
</evidence>
<name>A0A8R7V5B1_TRIUA</name>
<reference evidence="2" key="1">
    <citation type="journal article" date="2013" name="Nature">
        <title>Draft genome of the wheat A-genome progenitor Triticum urartu.</title>
        <authorList>
            <person name="Ling H.Q."/>
            <person name="Zhao S."/>
            <person name="Liu D."/>
            <person name="Wang J."/>
            <person name="Sun H."/>
            <person name="Zhang C."/>
            <person name="Fan H."/>
            <person name="Li D."/>
            <person name="Dong L."/>
            <person name="Tao Y."/>
            <person name="Gao C."/>
            <person name="Wu H."/>
            <person name="Li Y."/>
            <person name="Cui Y."/>
            <person name="Guo X."/>
            <person name="Zheng S."/>
            <person name="Wang B."/>
            <person name="Yu K."/>
            <person name="Liang Q."/>
            <person name="Yang W."/>
            <person name="Lou X."/>
            <person name="Chen J."/>
            <person name="Feng M."/>
            <person name="Jian J."/>
            <person name="Zhang X."/>
            <person name="Luo G."/>
            <person name="Jiang Y."/>
            <person name="Liu J."/>
            <person name="Wang Z."/>
            <person name="Sha Y."/>
            <person name="Zhang B."/>
            <person name="Wu H."/>
            <person name="Tang D."/>
            <person name="Shen Q."/>
            <person name="Xue P."/>
            <person name="Zou S."/>
            <person name="Wang X."/>
            <person name="Liu X."/>
            <person name="Wang F."/>
            <person name="Yang Y."/>
            <person name="An X."/>
            <person name="Dong Z."/>
            <person name="Zhang K."/>
            <person name="Zhang X."/>
            <person name="Luo M.C."/>
            <person name="Dvorak J."/>
            <person name="Tong Y."/>
            <person name="Wang J."/>
            <person name="Yang H."/>
            <person name="Li Z."/>
            <person name="Wang D."/>
            <person name="Zhang A."/>
            <person name="Wang J."/>
        </authorList>
    </citation>
    <scope>NUCLEOTIDE SEQUENCE</scope>
    <source>
        <strain evidence="2">cv. G1812</strain>
    </source>
</reference>
<dbReference type="EnsemblPlants" id="TuG1812G0700003247.01.T01">
    <property type="protein sequence ID" value="TuG1812G0700003247.01.T01.cds418030"/>
    <property type="gene ID" value="TuG1812G0700003247.01"/>
</dbReference>
<keyword evidence="2" id="KW-1185">Reference proteome</keyword>
<dbReference type="Proteomes" id="UP000015106">
    <property type="component" value="Chromosome 7"/>
</dbReference>